<reference evidence="3" key="1">
    <citation type="submission" date="2017-03" db="EMBL/GenBank/DDBJ databases">
        <authorList>
            <person name="Herbold C."/>
        </authorList>
    </citation>
    <scope>NUCLEOTIDE SEQUENCE [LARGE SCALE GENOMIC DNA]</scope>
</reference>
<dbReference type="SUPFAM" id="SSF46785">
    <property type="entry name" value="Winged helix' DNA-binding domain"/>
    <property type="match status" value="1"/>
</dbReference>
<organism evidence="2 3">
    <name type="scientific">Candidatus Nitrosotalea okcheonensis</name>
    <dbReference type="NCBI Taxonomy" id="1903276"/>
    <lineage>
        <taxon>Archaea</taxon>
        <taxon>Nitrososphaerota</taxon>
        <taxon>Nitrososphaeria</taxon>
        <taxon>Nitrosotaleales</taxon>
        <taxon>Nitrosotaleaceae</taxon>
        <taxon>Nitrosotalea</taxon>
    </lineage>
</organism>
<evidence type="ECO:0000313" key="3">
    <source>
        <dbReference type="Proteomes" id="UP000230607"/>
    </source>
</evidence>
<dbReference type="Proteomes" id="UP000230607">
    <property type="component" value="Chromosome 1"/>
</dbReference>
<keyword evidence="3" id="KW-1185">Reference proteome</keyword>
<sequence length="101" mass="11880">MSPMRNYTEQSVMGWGNRGWVEIIETILEVCESGALKTHIMYKCNLNSKQISQYLQFLLNHELIENMIDDPFSKRAVFRTTSDLGKKYMIAYKRLADIFKH</sequence>
<dbReference type="EMBL" id="LT841358">
    <property type="protein sequence ID" value="SMH71418.1"/>
    <property type="molecule type" value="Genomic_DNA"/>
</dbReference>
<name>A0A2H1FF84_9ARCH</name>
<evidence type="ECO:0000313" key="2">
    <source>
        <dbReference type="EMBL" id="SMH71418.1"/>
    </source>
</evidence>
<dbReference type="InterPro" id="IPR036388">
    <property type="entry name" value="WH-like_DNA-bd_sf"/>
</dbReference>
<accession>A0A2H1FF84</accession>
<evidence type="ECO:0000259" key="1">
    <source>
        <dbReference type="Pfam" id="PF14947"/>
    </source>
</evidence>
<dbReference type="AlphaFoldDB" id="A0A2H1FF84"/>
<feature type="domain" description="ArnR1-like winged helix-turn-helix" evidence="1">
    <location>
        <begin position="18"/>
        <end position="96"/>
    </location>
</feature>
<proteinExistence type="predicted"/>
<gene>
    <name evidence="2" type="ORF">NCS_11225</name>
</gene>
<protein>
    <recommendedName>
        <fullName evidence="1">ArnR1-like winged helix-turn-helix domain-containing protein</fullName>
    </recommendedName>
</protein>
<dbReference type="Gene3D" id="1.10.10.10">
    <property type="entry name" value="Winged helix-like DNA-binding domain superfamily/Winged helix DNA-binding domain"/>
    <property type="match status" value="1"/>
</dbReference>
<dbReference type="InterPro" id="IPR036390">
    <property type="entry name" value="WH_DNA-bd_sf"/>
</dbReference>
<dbReference type="Pfam" id="PF14947">
    <property type="entry name" value="HTH_45"/>
    <property type="match status" value="1"/>
</dbReference>
<dbReference type="InterPro" id="IPR038723">
    <property type="entry name" value="ArnR1-like_HTH"/>
</dbReference>